<organism evidence="7 8">
    <name type="scientific">Bradyrhizobium macuxiense</name>
    <dbReference type="NCBI Taxonomy" id="1755647"/>
    <lineage>
        <taxon>Bacteria</taxon>
        <taxon>Pseudomonadati</taxon>
        <taxon>Pseudomonadota</taxon>
        <taxon>Alphaproteobacteria</taxon>
        <taxon>Hyphomicrobiales</taxon>
        <taxon>Nitrobacteraceae</taxon>
        <taxon>Bradyrhizobium</taxon>
    </lineage>
</organism>
<feature type="domain" description="Major facilitator superfamily (MFS) profile" evidence="6">
    <location>
        <begin position="30"/>
        <end position="444"/>
    </location>
</feature>
<comment type="subcellular location">
    <subcellularLocation>
        <location evidence="1">Membrane</location>
        <topology evidence="1">Multi-pass membrane protein</topology>
    </subcellularLocation>
</comment>
<reference evidence="7 8" key="1">
    <citation type="submission" date="2015-11" db="EMBL/GenBank/DDBJ databases">
        <title>Draft Genome Sequence of the Strain BR 10303 (Bradyrhizobium sp.) isolated from nodules of Centrolobium paraense.</title>
        <authorList>
            <person name="Zelli J.E."/>
            <person name="Simoes-Araujo J.L."/>
            <person name="Barauna A.C."/>
            <person name="Silva K."/>
        </authorList>
    </citation>
    <scope>NUCLEOTIDE SEQUENCE [LARGE SCALE GENOMIC DNA]</scope>
    <source>
        <strain evidence="7 8">BR 10303</strain>
    </source>
</reference>
<keyword evidence="4 5" id="KW-0472">Membrane</keyword>
<evidence type="ECO:0000259" key="6">
    <source>
        <dbReference type="PROSITE" id="PS50850"/>
    </source>
</evidence>
<protein>
    <recommendedName>
        <fullName evidence="6">Major facilitator superfamily (MFS) profile domain-containing protein</fullName>
    </recommendedName>
</protein>
<feature type="transmembrane region" description="Helical" evidence="5">
    <location>
        <begin position="421"/>
        <end position="439"/>
    </location>
</feature>
<evidence type="ECO:0000256" key="3">
    <source>
        <dbReference type="ARBA" id="ARBA00022989"/>
    </source>
</evidence>
<dbReference type="InterPro" id="IPR011701">
    <property type="entry name" value="MFS"/>
</dbReference>
<dbReference type="PROSITE" id="PS00217">
    <property type="entry name" value="SUGAR_TRANSPORT_2"/>
    <property type="match status" value="1"/>
</dbReference>
<name>A0A109JVS2_9BRAD</name>
<feature type="transmembrane region" description="Helical" evidence="5">
    <location>
        <begin position="161"/>
        <end position="182"/>
    </location>
</feature>
<keyword evidence="8" id="KW-1185">Reference proteome</keyword>
<evidence type="ECO:0000256" key="2">
    <source>
        <dbReference type="ARBA" id="ARBA00022692"/>
    </source>
</evidence>
<dbReference type="InterPro" id="IPR005829">
    <property type="entry name" value="Sugar_transporter_CS"/>
</dbReference>
<feature type="transmembrane region" description="Helical" evidence="5">
    <location>
        <begin position="352"/>
        <end position="375"/>
    </location>
</feature>
<feature type="transmembrane region" description="Helical" evidence="5">
    <location>
        <begin position="328"/>
        <end position="346"/>
    </location>
</feature>
<evidence type="ECO:0000313" key="8">
    <source>
        <dbReference type="Proteomes" id="UP000057737"/>
    </source>
</evidence>
<dbReference type="InterPro" id="IPR036259">
    <property type="entry name" value="MFS_trans_sf"/>
</dbReference>
<dbReference type="RefSeq" id="WP_066507000.1">
    <property type="nucleotide sequence ID" value="NZ_LNCU01000057.1"/>
</dbReference>
<dbReference type="InterPro" id="IPR020846">
    <property type="entry name" value="MFS_dom"/>
</dbReference>
<dbReference type="AlphaFoldDB" id="A0A109JVS2"/>
<feature type="transmembrane region" description="Helical" evidence="5">
    <location>
        <begin position="303"/>
        <end position="321"/>
    </location>
</feature>
<dbReference type="GO" id="GO:0046943">
    <property type="term" value="F:carboxylic acid transmembrane transporter activity"/>
    <property type="evidence" value="ECO:0007669"/>
    <property type="project" value="TreeGrafter"/>
</dbReference>
<evidence type="ECO:0000256" key="5">
    <source>
        <dbReference type="SAM" id="Phobius"/>
    </source>
</evidence>
<feature type="transmembrane region" description="Helical" evidence="5">
    <location>
        <begin position="101"/>
        <end position="121"/>
    </location>
</feature>
<keyword evidence="3 5" id="KW-1133">Transmembrane helix</keyword>
<dbReference type="PROSITE" id="PS50850">
    <property type="entry name" value="MFS"/>
    <property type="match status" value="1"/>
</dbReference>
<feature type="transmembrane region" description="Helical" evidence="5">
    <location>
        <begin position="188"/>
        <end position="205"/>
    </location>
</feature>
<accession>A0A109JVS2</accession>
<evidence type="ECO:0000313" key="7">
    <source>
        <dbReference type="EMBL" id="KWV56005.1"/>
    </source>
</evidence>
<dbReference type="PANTHER" id="PTHR23508:SF10">
    <property type="entry name" value="CARBOXYLIC ACID TRANSPORTER PROTEIN HOMOLOG"/>
    <property type="match status" value="1"/>
</dbReference>
<feature type="transmembrane region" description="Helical" evidence="5">
    <location>
        <begin position="30"/>
        <end position="52"/>
    </location>
</feature>
<dbReference type="EMBL" id="LNCU01000057">
    <property type="protein sequence ID" value="KWV56005.1"/>
    <property type="molecule type" value="Genomic_DNA"/>
</dbReference>
<feature type="transmembrane region" description="Helical" evidence="5">
    <location>
        <begin position="127"/>
        <end position="149"/>
    </location>
</feature>
<dbReference type="OrthoDB" id="9784658at2"/>
<evidence type="ECO:0000256" key="1">
    <source>
        <dbReference type="ARBA" id="ARBA00004141"/>
    </source>
</evidence>
<dbReference type="Gene3D" id="1.20.1250.20">
    <property type="entry name" value="MFS general substrate transporter like domains"/>
    <property type="match status" value="1"/>
</dbReference>
<dbReference type="PANTHER" id="PTHR23508">
    <property type="entry name" value="CARBOXYLIC ACID TRANSPORTER PROTEIN HOMOLOG"/>
    <property type="match status" value="1"/>
</dbReference>
<proteinExistence type="predicted"/>
<dbReference type="Pfam" id="PF07690">
    <property type="entry name" value="MFS_1"/>
    <property type="match status" value="1"/>
</dbReference>
<feature type="transmembrane region" description="Helical" evidence="5">
    <location>
        <begin position="252"/>
        <end position="277"/>
    </location>
</feature>
<feature type="transmembrane region" description="Helical" evidence="5">
    <location>
        <begin position="396"/>
        <end position="415"/>
    </location>
</feature>
<comment type="caution">
    <text evidence="7">The sequence shown here is derived from an EMBL/GenBank/DDBJ whole genome shotgun (WGS) entry which is preliminary data.</text>
</comment>
<dbReference type="SUPFAM" id="SSF103473">
    <property type="entry name" value="MFS general substrate transporter"/>
    <property type="match status" value="1"/>
</dbReference>
<keyword evidence="2 5" id="KW-0812">Transmembrane</keyword>
<dbReference type="Proteomes" id="UP000057737">
    <property type="component" value="Unassembled WGS sequence"/>
</dbReference>
<dbReference type="GO" id="GO:0005886">
    <property type="term" value="C:plasma membrane"/>
    <property type="evidence" value="ECO:0007669"/>
    <property type="project" value="TreeGrafter"/>
</dbReference>
<sequence>MKQPSAAETTTVDARPLDWVREITPYQWRIFAVVWLGWILDSSDFGLFSFVLRPALSELLGSHANLAELGRIGGLLSMVGLLGWAIGGFVFGIVADYAGRLRTLAISILIFSVFTGLQGLAQTPLQLGVFRFLAGVGAGAEIIVGIPLLAEALSGPHRAKVTGIMMTGGAFGSLLGASMYGLLAPLGWRYVFAAGIAPALLLFLLRRGVAEPESFAAVQARRSRARLAGGSVSDADREFLRFVPMQLFGRKLIFNTITGLMFCLGTLLSIWTSLIWLPTIQSLMLEKEAIYGAESIAIVSHNMQLWSIGGILGYATFGFIADRIGRRATIALYNLGTLTVGLYLYFGVDHHALYPYLLPLFGYFVWGVFSGHAIYVPELFPTHVRATALSFCNGTGRIITSFGPLVAGLLVAPFGGNFSKAAGVMTCFALLSLLAVTIGRETRDDALPQ</sequence>
<feature type="transmembrane region" description="Helical" evidence="5">
    <location>
        <begin position="72"/>
        <end position="94"/>
    </location>
</feature>
<evidence type="ECO:0000256" key="4">
    <source>
        <dbReference type="ARBA" id="ARBA00023136"/>
    </source>
</evidence>
<gene>
    <name evidence="7" type="ORF">AS156_05185</name>
</gene>